<proteinExistence type="predicted"/>
<gene>
    <name evidence="2" type="ORF">ACFO5T_09665</name>
</gene>
<feature type="signal peptide" evidence="1">
    <location>
        <begin position="1"/>
        <end position="21"/>
    </location>
</feature>
<dbReference type="Proteomes" id="UP001595878">
    <property type="component" value="Unassembled WGS sequence"/>
</dbReference>
<comment type="caution">
    <text evidence="2">The sequence shown here is derived from an EMBL/GenBank/DDBJ whole genome shotgun (WGS) entry which is preliminary data.</text>
</comment>
<keyword evidence="1" id="KW-0732">Signal</keyword>
<evidence type="ECO:0000256" key="1">
    <source>
        <dbReference type="SAM" id="SignalP"/>
    </source>
</evidence>
<feature type="non-terminal residue" evidence="2">
    <location>
        <position position="1235"/>
    </location>
</feature>
<evidence type="ECO:0000313" key="2">
    <source>
        <dbReference type="EMBL" id="MFC4690694.1"/>
    </source>
</evidence>
<sequence>MKIQNYALLIVISLCTLPVFAQLGSTHYLPPLHTRVGITNATIYISTPNGSATTPVDVEITTGDGTVLQTSQIWNGNTSTYEIDVSGNSPILVSESQLNTAITTKGIIVNASDLIYVSLRTYVTNHAGYLTAKGEDALGSRFRLGSARLLNTNASHSFFASIMASQDNTTVTFSDYDAANMVFQNGLNPTITLNTGETFVVSGYSNTVANSEGFIGALVESDKPIVVNTGNLNGNFYQGQFASLFSDMLIDQIVDESATGFEYMLIRGGGNDSSEVPIIIANNDNTDIYVNGDFIANIPNAGDFLYLDDPSLYLPNTGDAHRNMYISTQDPSKTLYVYQMLAGRNGTNDDPTNGGSNFPSATPGMNFIPPLSCFFQKTVDLIPEVTEIYPNNPQNFTGNVLITSRVGNTVTVNGTNLNPATALQNPGTSEWETYFVSGLMGDAVIVSDGPIAAGLFGSFNSAGFAGYYSGFAVTPEDTDTDICTAAGPINLLERFDGNPPAGGTWTPPLDSGTDIFDPTTDPVSNPSLIYNYVAVGDCDPIDVDITITLVDNPSIDVIDDLTACETFTLADPATLSGNFLNNPQYYTALQSDPTAALIDWTTPITTTTTVFVYDENPADPDMCPDEFSFTVTITDEAIANPVPPVRICDDNTNDGTAIFNLEMLTENIILGSQSAASFTVTWHTTEQQAIDNVMPFTTPAAYDTTSTTIYARIESNSSAICFDTTAIDLIVDSQPTANAVPTQNICDDSSADGIENFDLTTLNSIILGTQSSTLFNIDFYPTPTDASSETNLITTPTNFTVTGTETITARIDNVSNDSCADFTDITLTIIPQATATDPGSYIVCDDSADGDDTNQFTTFDLSTLDDDILNGQDPTIFTVTYHDNPGDANANNGALPTSFINTDAEVQAITARVSNTQNDACFAIVTFNIVVAPLPVINSPVSLSQCDIDQDGFAFFNLTEAQVLLSSDSENETFLYYDLSGAAIANPTAYTNQIQNNESISVTISTVNGCTRQAQIDLEVDTSEIPDTFQLEYFECDTDSDGQSVFDFSDATSQVLALFPAGQMLTVSYYETQQEAETETNPITATIDAYTNNLTYTDANGQQGIWVRVDGDTANDCRGLGIHVLLNVEANPTFLPNISSLEECSPIANAAQFDLTQNDAEITGGDSNILVTYYENVGNYTAMNAIANPTTFSNSSNPQTIYYSLEDATTGCTTFDFVNLAMNFELIVNQNPVLT</sequence>
<reference evidence="3" key="1">
    <citation type="journal article" date="2019" name="Int. J. Syst. Evol. Microbiol.">
        <title>The Global Catalogue of Microorganisms (GCM) 10K type strain sequencing project: providing services to taxonomists for standard genome sequencing and annotation.</title>
        <authorList>
            <consortium name="The Broad Institute Genomics Platform"/>
            <consortium name="The Broad Institute Genome Sequencing Center for Infectious Disease"/>
            <person name="Wu L."/>
            <person name="Ma J."/>
        </authorList>
    </citation>
    <scope>NUCLEOTIDE SEQUENCE [LARGE SCALE GENOMIC DNA]</scope>
    <source>
        <strain evidence="3">CGMCC 4.7427</strain>
    </source>
</reference>
<keyword evidence="3" id="KW-1185">Reference proteome</keyword>
<organism evidence="2 3">
    <name type="scientific">Dokdonia genika</name>
    <dbReference type="NCBI Taxonomy" id="308113"/>
    <lineage>
        <taxon>Bacteria</taxon>
        <taxon>Pseudomonadati</taxon>
        <taxon>Bacteroidota</taxon>
        <taxon>Flavobacteriia</taxon>
        <taxon>Flavobacteriales</taxon>
        <taxon>Flavobacteriaceae</taxon>
        <taxon>Dokdonia</taxon>
    </lineage>
</organism>
<protein>
    <submittedName>
        <fullName evidence="2">IgGFc-binding protein</fullName>
    </submittedName>
</protein>
<dbReference type="RefSeq" id="WP_380033942.1">
    <property type="nucleotide sequence ID" value="NZ_JBHSHB010000016.1"/>
</dbReference>
<dbReference type="EMBL" id="JBHSHB010000016">
    <property type="protein sequence ID" value="MFC4690694.1"/>
    <property type="molecule type" value="Genomic_DNA"/>
</dbReference>
<evidence type="ECO:0000313" key="3">
    <source>
        <dbReference type="Proteomes" id="UP001595878"/>
    </source>
</evidence>
<accession>A0ABV9L9S6</accession>
<name>A0ABV9L9S6_9FLAO</name>
<feature type="chain" id="PRO_5046163637" evidence="1">
    <location>
        <begin position="22"/>
        <end position="1235"/>
    </location>
</feature>